<protein>
    <recommendedName>
        <fullName evidence="3">GIY-YIG domain-containing protein</fullName>
    </recommendedName>
</protein>
<proteinExistence type="predicted"/>
<name>A0A4R2GLZ9_9HYPH</name>
<comment type="caution">
    <text evidence="1">The sequence shown here is derived from an EMBL/GenBank/DDBJ whole genome shotgun (WGS) entry which is preliminary data.</text>
</comment>
<organism evidence="1 2">
    <name type="scientific">Camelimonas lactis</name>
    <dbReference type="NCBI Taxonomy" id="659006"/>
    <lineage>
        <taxon>Bacteria</taxon>
        <taxon>Pseudomonadati</taxon>
        <taxon>Pseudomonadota</taxon>
        <taxon>Alphaproteobacteria</taxon>
        <taxon>Hyphomicrobiales</taxon>
        <taxon>Chelatococcaceae</taxon>
        <taxon>Camelimonas</taxon>
    </lineage>
</organism>
<dbReference type="AlphaFoldDB" id="A0A4R2GLZ9"/>
<dbReference type="CDD" id="cd10440">
    <property type="entry name" value="GIY-YIG_COG3680"/>
    <property type="match status" value="1"/>
</dbReference>
<reference evidence="1 2" key="1">
    <citation type="submission" date="2019-03" db="EMBL/GenBank/DDBJ databases">
        <title>Genomic Encyclopedia of Type Strains, Phase IV (KMG-IV): sequencing the most valuable type-strain genomes for metagenomic binning, comparative biology and taxonomic classification.</title>
        <authorList>
            <person name="Goeker M."/>
        </authorList>
    </citation>
    <scope>NUCLEOTIDE SEQUENCE [LARGE SCALE GENOMIC DNA]</scope>
    <source>
        <strain evidence="1 2">DSM 22958</strain>
    </source>
</reference>
<accession>A0A4R2GLZ9</accession>
<keyword evidence="2" id="KW-1185">Reference proteome</keyword>
<dbReference type="Proteomes" id="UP000294881">
    <property type="component" value="Unassembled WGS sequence"/>
</dbReference>
<dbReference type="RefSeq" id="WP_207906426.1">
    <property type="nucleotide sequence ID" value="NZ_JBHUNN010000002.1"/>
</dbReference>
<dbReference type="Pfam" id="PF22945">
    <property type="entry name" value="LEM-3_GIY-YIG"/>
    <property type="match status" value="1"/>
</dbReference>
<evidence type="ECO:0000313" key="1">
    <source>
        <dbReference type="EMBL" id="TCO10185.1"/>
    </source>
</evidence>
<sequence length="276" mass="30968">MHPGVTEMKKQPRFSEEVCARLGNYVYRLIDPRNGETFYIGKGRNNRVFDHAAGVTAVNTADLVPDDDLPDSGGPKPQPKLERIRAILNAGLEVVHVIHRHELDNKSVFEVEAALIDAFPGLTNIAGGHGSGDRGPMHYQEIIDKFSLPVLEDEPPHKLVLININKLENRSDSAEIYRLARYCWRIAPARAERADYVLAVVRGVVVGAFRPHAWMSATKENFPEIPYADNTEAHRFGFSGESAAADIWDRYVGPRGKRVVNPALRHSQNPVRYWKC</sequence>
<evidence type="ECO:0008006" key="3">
    <source>
        <dbReference type="Google" id="ProtNLM"/>
    </source>
</evidence>
<gene>
    <name evidence="1" type="ORF">EV666_11558</name>
</gene>
<evidence type="ECO:0000313" key="2">
    <source>
        <dbReference type="Proteomes" id="UP000294881"/>
    </source>
</evidence>
<dbReference type="EMBL" id="SLWL01000015">
    <property type="protein sequence ID" value="TCO10185.1"/>
    <property type="molecule type" value="Genomic_DNA"/>
</dbReference>